<keyword evidence="1" id="KW-0472">Membrane</keyword>
<gene>
    <name evidence="2" type="ORF">EFR84_31895</name>
</gene>
<reference evidence="2 3" key="1">
    <citation type="submission" date="2018-11" db="EMBL/GenBank/DDBJ databases">
        <title>Rhizobium chutanense sp. nov., isolated from root nodules of Phaseolus vulgaris in China.</title>
        <authorList>
            <person name="Huo Y."/>
        </authorList>
    </citation>
    <scope>NUCLEOTIDE SEQUENCE [LARGE SCALE GENOMIC DNA]</scope>
    <source>
        <strain evidence="2 3">C16</strain>
    </source>
</reference>
<dbReference type="Proteomes" id="UP000278081">
    <property type="component" value="Unassembled WGS sequence"/>
</dbReference>
<keyword evidence="1" id="KW-0812">Transmembrane</keyword>
<keyword evidence="1" id="KW-1133">Transmembrane helix</keyword>
<proteinExistence type="predicted"/>
<dbReference type="OrthoDB" id="8404135at2"/>
<comment type="caution">
    <text evidence="2">The sequence shown here is derived from an EMBL/GenBank/DDBJ whole genome shotgun (WGS) entry which is preliminary data.</text>
</comment>
<evidence type="ECO:0000256" key="1">
    <source>
        <dbReference type="SAM" id="Phobius"/>
    </source>
</evidence>
<protein>
    <submittedName>
        <fullName evidence="2">Uncharacterized protein</fullName>
    </submittedName>
</protein>
<name>A0A3S0RHI2_9HYPH</name>
<evidence type="ECO:0000313" key="2">
    <source>
        <dbReference type="EMBL" id="RUL96753.1"/>
    </source>
</evidence>
<evidence type="ECO:0000313" key="3">
    <source>
        <dbReference type="Proteomes" id="UP000278081"/>
    </source>
</evidence>
<feature type="transmembrane region" description="Helical" evidence="1">
    <location>
        <begin position="58"/>
        <end position="79"/>
    </location>
</feature>
<sequence length="96" mass="10945">MCRSSVEIARQHSTRLRRNLSRRTAMSILEIALASQIWARRHEKRQPKFLESDGLKILQRVAFAFLAFTLLIAGLNMAAGRPQMLAQQSVPLVTDR</sequence>
<dbReference type="AlphaFoldDB" id="A0A3S0RHI2"/>
<accession>A0A3S0RHI2</accession>
<dbReference type="EMBL" id="RJTJ01000047">
    <property type="protein sequence ID" value="RUL96753.1"/>
    <property type="molecule type" value="Genomic_DNA"/>
</dbReference>
<organism evidence="2 3">
    <name type="scientific">Rhizobium chutanense</name>
    <dbReference type="NCBI Taxonomy" id="2035448"/>
    <lineage>
        <taxon>Bacteria</taxon>
        <taxon>Pseudomonadati</taxon>
        <taxon>Pseudomonadota</taxon>
        <taxon>Alphaproteobacteria</taxon>
        <taxon>Hyphomicrobiales</taxon>
        <taxon>Rhizobiaceae</taxon>
        <taxon>Rhizobium/Agrobacterium group</taxon>
        <taxon>Rhizobium</taxon>
    </lineage>
</organism>
<feature type="transmembrane region" description="Helical" evidence="1">
    <location>
        <begin position="20"/>
        <end position="38"/>
    </location>
</feature>